<keyword evidence="5" id="KW-0598">Phosphotransferase system</keyword>
<dbReference type="Gene3D" id="3.30.1340.10">
    <property type="entry name" value="HPr-like"/>
    <property type="match status" value="1"/>
</dbReference>
<proteinExistence type="predicted"/>
<reference evidence="7 8" key="1">
    <citation type="submission" date="2019-03" db="EMBL/GenBank/DDBJ databases">
        <title>Genomic Encyclopedia of Type Strains, Phase IV (KMG-IV): sequencing the most valuable type-strain genomes for metagenomic binning, comparative biology and taxonomic classification.</title>
        <authorList>
            <person name="Goeker M."/>
        </authorList>
    </citation>
    <scope>NUCLEOTIDE SEQUENCE [LARGE SCALE GENOMIC DNA]</scope>
    <source>
        <strain evidence="7 8">LX-B</strain>
    </source>
</reference>
<dbReference type="GO" id="GO:0009401">
    <property type="term" value="P:phosphoenolpyruvate-dependent sugar phosphotransferase system"/>
    <property type="evidence" value="ECO:0007669"/>
    <property type="project" value="UniProtKB-KW"/>
</dbReference>
<accession>A0A4R1SAG4</accession>
<evidence type="ECO:0000313" key="8">
    <source>
        <dbReference type="Proteomes" id="UP000295008"/>
    </source>
</evidence>
<dbReference type="CDD" id="cd00367">
    <property type="entry name" value="PTS-HPr_like"/>
    <property type="match status" value="1"/>
</dbReference>
<dbReference type="GO" id="GO:0005737">
    <property type="term" value="C:cytoplasm"/>
    <property type="evidence" value="ECO:0007669"/>
    <property type="project" value="UniProtKB-SubCell"/>
</dbReference>
<feature type="domain" description="HPr" evidence="6">
    <location>
        <begin position="1"/>
        <end position="86"/>
    </location>
</feature>
<dbReference type="NCBIfam" id="TIGR01003">
    <property type="entry name" value="PTS_HPr_family"/>
    <property type="match status" value="1"/>
</dbReference>
<gene>
    <name evidence="7" type="ORF">EDC14_1002210</name>
</gene>
<comment type="caution">
    <text evidence="7">The sequence shown here is derived from an EMBL/GenBank/DDBJ whole genome shotgun (WGS) entry which is preliminary data.</text>
</comment>
<evidence type="ECO:0000259" key="6">
    <source>
        <dbReference type="PROSITE" id="PS51350"/>
    </source>
</evidence>
<evidence type="ECO:0000256" key="5">
    <source>
        <dbReference type="ARBA" id="ARBA00022683"/>
    </source>
</evidence>
<dbReference type="InterPro" id="IPR050399">
    <property type="entry name" value="HPr"/>
</dbReference>
<dbReference type="OrthoDB" id="9809047at2"/>
<keyword evidence="8" id="KW-1185">Reference proteome</keyword>
<comment type="function">
    <text evidence="1">General (non sugar-specific) component of the phosphoenolpyruvate-dependent sugar phosphotransferase system (sugar PTS). This major carbohydrate active-transport system catalyzes the phosphorylation of incoming sugar substrates concomitantly with their translocation across the cell membrane. The phosphoryl group from phosphoenolpyruvate (PEP) is transferred to the phosphoryl carrier protein HPr by enzyme I. Phospho-HPr then transfers it to the PTS EIIA domain.</text>
</comment>
<evidence type="ECO:0000313" key="7">
    <source>
        <dbReference type="EMBL" id="TCL76451.1"/>
    </source>
</evidence>
<dbReference type="PRINTS" id="PR00107">
    <property type="entry name" value="PHOSPHOCPHPR"/>
</dbReference>
<evidence type="ECO:0000256" key="1">
    <source>
        <dbReference type="ARBA" id="ARBA00003681"/>
    </source>
</evidence>
<dbReference type="PROSITE" id="PS00369">
    <property type="entry name" value="PTS_HPR_HIS"/>
    <property type="match status" value="1"/>
</dbReference>
<dbReference type="Pfam" id="PF00381">
    <property type="entry name" value="PTS-HPr"/>
    <property type="match status" value="1"/>
</dbReference>
<keyword evidence="4" id="KW-0963">Cytoplasm</keyword>
<protein>
    <recommendedName>
        <fullName evidence="3">Phosphocarrier protein HPr</fullName>
    </recommendedName>
</protein>
<dbReference type="AlphaFoldDB" id="A0A4R1SAG4"/>
<dbReference type="PROSITE" id="PS51350">
    <property type="entry name" value="PTS_HPR_DOM"/>
    <property type="match status" value="1"/>
</dbReference>
<comment type="subcellular location">
    <subcellularLocation>
        <location evidence="2">Cytoplasm</location>
    </subcellularLocation>
</comment>
<evidence type="ECO:0000256" key="4">
    <source>
        <dbReference type="ARBA" id="ARBA00022490"/>
    </source>
</evidence>
<dbReference type="SUPFAM" id="SSF55594">
    <property type="entry name" value="HPr-like"/>
    <property type="match status" value="1"/>
</dbReference>
<evidence type="ECO:0000256" key="2">
    <source>
        <dbReference type="ARBA" id="ARBA00004496"/>
    </source>
</evidence>
<evidence type="ECO:0000256" key="3">
    <source>
        <dbReference type="ARBA" id="ARBA00020422"/>
    </source>
</evidence>
<dbReference type="PANTHER" id="PTHR33705">
    <property type="entry name" value="PHOSPHOCARRIER PROTEIN HPR"/>
    <property type="match status" value="1"/>
</dbReference>
<name>A0A4R1SAG4_HYDET</name>
<dbReference type="InterPro" id="IPR001020">
    <property type="entry name" value="PTS_HPr_His_P_site"/>
</dbReference>
<dbReference type="InterPro" id="IPR035895">
    <property type="entry name" value="HPr-like_sf"/>
</dbReference>
<sequence>MKQIEVIIKNKEGLHARPAMKFVETAAGFNSKIQVKKGPKSYNAKSMMAVLSIGAVQGENLTIVAEGDDEEAAVQALQKLLTEEPD</sequence>
<dbReference type="EMBL" id="SLUN01000002">
    <property type="protein sequence ID" value="TCL76451.1"/>
    <property type="molecule type" value="Genomic_DNA"/>
</dbReference>
<organism evidence="7 8">
    <name type="scientific">Hydrogenispora ethanolica</name>
    <dbReference type="NCBI Taxonomy" id="1082276"/>
    <lineage>
        <taxon>Bacteria</taxon>
        <taxon>Bacillati</taxon>
        <taxon>Bacillota</taxon>
        <taxon>Hydrogenispora</taxon>
    </lineage>
</organism>
<dbReference type="PANTHER" id="PTHR33705:SF2">
    <property type="entry name" value="PHOSPHOCARRIER PROTEIN NPR"/>
    <property type="match status" value="1"/>
</dbReference>
<dbReference type="Proteomes" id="UP000295008">
    <property type="component" value="Unassembled WGS sequence"/>
</dbReference>
<dbReference type="InterPro" id="IPR000032">
    <property type="entry name" value="HPr-like"/>
</dbReference>
<dbReference type="RefSeq" id="WP_132012631.1">
    <property type="nucleotide sequence ID" value="NZ_SLUN01000002.1"/>
</dbReference>